<evidence type="ECO:0008006" key="3">
    <source>
        <dbReference type="Google" id="ProtNLM"/>
    </source>
</evidence>
<keyword evidence="2" id="KW-1185">Reference proteome</keyword>
<accession>A0ABQ5B6Z2</accession>
<proteinExistence type="predicted"/>
<dbReference type="Proteomes" id="UP001151760">
    <property type="component" value="Unassembled WGS sequence"/>
</dbReference>
<protein>
    <recommendedName>
        <fullName evidence="3">Reverse transcriptase domain-containing protein</fullName>
    </recommendedName>
</protein>
<organism evidence="1 2">
    <name type="scientific">Tanacetum coccineum</name>
    <dbReference type="NCBI Taxonomy" id="301880"/>
    <lineage>
        <taxon>Eukaryota</taxon>
        <taxon>Viridiplantae</taxon>
        <taxon>Streptophyta</taxon>
        <taxon>Embryophyta</taxon>
        <taxon>Tracheophyta</taxon>
        <taxon>Spermatophyta</taxon>
        <taxon>Magnoliopsida</taxon>
        <taxon>eudicotyledons</taxon>
        <taxon>Gunneridae</taxon>
        <taxon>Pentapetalae</taxon>
        <taxon>asterids</taxon>
        <taxon>campanulids</taxon>
        <taxon>Asterales</taxon>
        <taxon>Asteraceae</taxon>
        <taxon>Asteroideae</taxon>
        <taxon>Anthemideae</taxon>
        <taxon>Anthemidinae</taxon>
        <taxon>Tanacetum</taxon>
    </lineage>
</organism>
<evidence type="ECO:0000313" key="2">
    <source>
        <dbReference type="Proteomes" id="UP001151760"/>
    </source>
</evidence>
<evidence type="ECO:0000313" key="1">
    <source>
        <dbReference type="EMBL" id="GJT10268.1"/>
    </source>
</evidence>
<dbReference type="EMBL" id="BQNB010012974">
    <property type="protein sequence ID" value="GJT10268.1"/>
    <property type="molecule type" value="Genomic_DNA"/>
</dbReference>
<gene>
    <name evidence="1" type="ORF">Tco_0857310</name>
</gene>
<reference evidence="1" key="1">
    <citation type="journal article" date="2022" name="Int. J. Mol. Sci.">
        <title>Draft Genome of Tanacetum Coccineum: Genomic Comparison of Closely Related Tanacetum-Family Plants.</title>
        <authorList>
            <person name="Yamashiro T."/>
            <person name="Shiraishi A."/>
            <person name="Nakayama K."/>
            <person name="Satake H."/>
        </authorList>
    </citation>
    <scope>NUCLEOTIDE SEQUENCE</scope>
</reference>
<sequence>MPTMFLTRHAILLGNFLMTFERRARSDGFDYIFVSTKFMPLLNTQPSDLNYSYLIEMANVGMDGLSKLRAEIVCHEKEICIPLLNGEILKICGERSKENLKHLTSMKTDEKKLEDIPIVRDFPKVFLGDLTGLPPIRQTEFLIDLVHEATPVEKAPYR</sequence>
<comment type="caution">
    <text evidence="1">The sequence shown here is derived from an EMBL/GenBank/DDBJ whole genome shotgun (WGS) entry which is preliminary data.</text>
</comment>
<reference evidence="1" key="2">
    <citation type="submission" date="2022-01" db="EMBL/GenBank/DDBJ databases">
        <authorList>
            <person name="Yamashiro T."/>
            <person name="Shiraishi A."/>
            <person name="Satake H."/>
            <person name="Nakayama K."/>
        </authorList>
    </citation>
    <scope>NUCLEOTIDE SEQUENCE</scope>
</reference>
<name>A0ABQ5B6Z2_9ASTR</name>